<proteinExistence type="predicted"/>
<accession>A0A1Y6A683</accession>
<gene>
    <name evidence="2" type="ORF">BACERE00191_04226</name>
</gene>
<dbReference type="InterPro" id="IPR036866">
    <property type="entry name" value="RibonucZ/Hydroxyglut_hydro"/>
</dbReference>
<reference evidence="3" key="1">
    <citation type="submission" date="2017-04" db="EMBL/GenBank/DDBJ databases">
        <authorList>
            <person name="Criscuolo A."/>
        </authorList>
    </citation>
    <scope>NUCLEOTIDE SEQUENCE [LARGE SCALE GENOMIC DNA]</scope>
</reference>
<dbReference type="PANTHER" id="PTHR36839:SF1">
    <property type="entry name" value="METALLO-BETA-LACTAMASE FAMILY PROTEIN (AFU_ORTHOLOGUE AFUA_5G12770)"/>
    <property type="match status" value="1"/>
</dbReference>
<evidence type="ECO:0000313" key="3">
    <source>
        <dbReference type="Proteomes" id="UP000194499"/>
    </source>
</evidence>
<dbReference type="Gene3D" id="3.60.15.10">
    <property type="entry name" value="Ribonuclease Z/Hydroxyacylglutathione hydrolase-like"/>
    <property type="match status" value="1"/>
</dbReference>
<dbReference type="PANTHER" id="PTHR36839">
    <property type="entry name" value="METALLO-BETA-LACTAMASE FAMILY PROTEIN (AFU_ORTHOLOGUE AFUA_5G12770)"/>
    <property type="match status" value="1"/>
</dbReference>
<sequence length="276" mass="31762">MIMKNYVCTTCGVQYAASVEEPMSCHICDEERQYVNPKGQSWTTLESLQTGDTYKNEIIEEENELYSITTKPGFAIGQTAYVVKTESYRLLWDCITYLDEMTITKIKELGGLDAIALSHPHYYSTQVEWAETFDVPIYIHEDDKEWVMRPSSRIIYWSGESLQLADGLVIHRLGGHFKGGSVLHWEEGNDGKGILLTGDIIQVVADERWVSFMYSYPNLIPLPARKVEEMVNRVKPLQFNRLYNAFHRVVKENANEAVERSAERYMKAIEGKLFHT</sequence>
<organism evidence="2 3">
    <name type="scientific">Bacillus pacificus</name>
    <dbReference type="NCBI Taxonomy" id="2026187"/>
    <lineage>
        <taxon>Bacteria</taxon>
        <taxon>Bacillati</taxon>
        <taxon>Bacillota</taxon>
        <taxon>Bacilli</taxon>
        <taxon>Bacillales</taxon>
        <taxon>Bacillaceae</taxon>
        <taxon>Bacillus</taxon>
        <taxon>Bacillus cereus group</taxon>
    </lineage>
</organism>
<dbReference type="SMART" id="SM00849">
    <property type="entry name" value="Lactamase_B"/>
    <property type="match status" value="1"/>
</dbReference>
<dbReference type="SUPFAM" id="SSF56281">
    <property type="entry name" value="Metallo-hydrolase/oxidoreductase"/>
    <property type="match status" value="1"/>
</dbReference>
<dbReference type="InterPro" id="IPR001279">
    <property type="entry name" value="Metallo-B-lactamas"/>
</dbReference>
<protein>
    <recommendedName>
        <fullName evidence="1">Metallo-beta-lactamase domain-containing protein</fullName>
    </recommendedName>
</protein>
<dbReference type="Proteomes" id="UP000194499">
    <property type="component" value="Unassembled WGS sequence"/>
</dbReference>
<dbReference type="AlphaFoldDB" id="A0A1Y6A683"/>
<evidence type="ECO:0000313" key="2">
    <source>
        <dbReference type="EMBL" id="SME25859.1"/>
    </source>
</evidence>
<feature type="domain" description="Metallo-beta-lactamase" evidence="1">
    <location>
        <begin position="77"/>
        <end position="247"/>
    </location>
</feature>
<dbReference type="EMBL" id="FWZB01000042">
    <property type="protein sequence ID" value="SME25859.1"/>
    <property type="molecule type" value="Genomic_DNA"/>
</dbReference>
<evidence type="ECO:0000259" key="1">
    <source>
        <dbReference type="SMART" id="SM00849"/>
    </source>
</evidence>
<name>A0A1Y6A683_9BACI</name>